<accession>Q0C9S2</accession>
<dbReference type="VEuPathDB" id="FungiDB:ATEG_09562"/>
<dbReference type="InterPro" id="IPR044925">
    <property type="entry name" value="His-Me_finger_sf"/>
</dbReference>
<organism evidence="1 2">
    <name type="scientific">Aspergillus terreus (strain NIH 2624 / FGSC A1156)</name>
    <dbReference type="NCBI Taxonomy" id="341663"/>
    <lineage>
        <taxon>Eukaryota</taxon>
        <taxon>Fungi</taxon>
        <taxon>Dikarya</taxon>
        <taxon>Ascomycota</taxon>
        <taxon>Pezizomycotina</taxon>
        <taxon>Eurotiomycetes</taxon>
        <taxon>Eurotiomycetidae</taxon>
        <taxon>Eurotiales</taxon>
        <taxon>Aspergillaceae</taxon>
        <taxon>Aspergillus</taxon>
        <taxon>Aspergillus subgen. Circumdati</taxon>
    </lineage>
</organism>
<dbReference type="OrthoDB" id="10509025at2759"/>
<evidence type="ECO:0000313" key="2">
    <source>
        <dbReference type="Proteomes" id="UP000007963"/>
    </source>
</evidence>
<name>Q0C9S2_ASPTN</name>
<proteinExistence type="predicted"/>
<reference evidence="2" key="1">
    <citation type="submission" date="2005-09" db="EMBL/GenBank/DDBJ databases">
        <title>Annotation of the Aspergillus terreus NIH2624 genome.</title>
        <authorList>
            <person name="Birren B.W."/>
            <person name="Lander E.S."/>
            <person name="Galagan J.E."/>
            <person name="Nusbaum C."/>
            <person name="Devon K."/>
            <person name="Henn M."/>
            <person name="Ma L.-J."/>
            <person name="Jaffe D.B."/>
            <person name="Butler J."/>
            <person name="Alvarez P."/>
            <person name="Gnerre S."/>
            <person name="Grabherr M."/>
            <person name="Kleber M."/>
            <person name="Mauceli E.W."/>
            <person name="Brockman W."/>
            <person name="Rounsley S."/>
            <person name="Young S.K."/>
            <person name="LaButti K."/>
            <person name="Pushparaj V."/>
            <person name="DeCaprio D."/>
            <person name="Crawford M."/>
            <person name="Koehrsen M."/>
            <person name="Engels R."/>
            <person name="Montgomery P."/>
            <person name="Pearson M."/>
            <person name="Howarth C."/>
            <person name="Larson L."/>
            <person name="Luoma S."/>
            <person name="White J."/>
            <person name="Alvarado L."/>
            <person name="Kodira C.D."/>
            <person name="Zeng Q."/>
            <person name="Oleary S."/>
            <person name="Yandava C."/>
            <person name="Denning D.W."/>
            <person name="Nierman W.C."/>
            <person name="Milne T."/>
            <person name="Madden K."/>
        </authorList>
    </citation>
    <scope>NUCLEOTIDE SEQUENCE [LARGE SCALE GENOMIC DNA]</scope>
    <source>
        <strain evidence="2">NIH 2624 / FGSC A1156</strain>
    </source>
</reference>
<dbReference type="Proteomes" id="UP000007963">
    <property type="component" value="Unassembled WGS sequence"/>
</dbReference>
<dbReference type="HOGENOM" id="CLU_108090_0_0_1"/>
<dbReference type="AlphaFoldDB" id="Q0C9S2"/>
<evidence type="ECO:0000313" key="1">
    <source>
        <dbReference type="EMBL" id="EAU29753.1"/>
    </source>
</evidence>
<protein>
    <submittedName>
        <fullName evidence="1">Uncharacterized protein</fullName>
    </submittedName>
</protein>
<sequence>MSDPDTNLSGRARHLAALKSVFEGTGEPWVYLAVFLKFLFGDITFSSIRRREVPQLIQCRHAMMDQAFAASPCVAIRTWDRNKNPGLVVYDLCLSAMEFLRSLGKEVAQDEQQDRVSTKIRVATLAYLWKFADDLDDLRREFYILKDLPPDIGVLHLCGCGLCVKANGKDVLGCCQKEHLILGSLENNMDHKVNHDMLRLIQPTDYTALIQIIQRSKDGQGIF</sequence>
<gene>
    <name evidence="1" type="ORF">ATEG_09562</name>
</gene>
<dbReference type="RefSeq" id="XP_001218184.1">
    <property type="nucleotide sequence ID" value="XM_001218183.1"/>
</dbReference>
<dbReference type="SUPFAM" id="SSF54060">
    <property type="entry name" value="His-Me finger endonucleases"/>
    <property type="match status" value="1"/>
</dbReference>
<dbReference type="GeneID" id="4354366"/>
<dbReference type="EMBL" id="CH476608">
    <property type="protein sequence ID" value="EAU29753.1"/>
    <property type="molecule type" value="Genomic_DNA"/>
</dbReference>